<feature type="repeat" description="Solcar" evidence="10">
    <location>
        <begin position="48"/>
        <end position="155"/>
    </location>
</feature>
<evidence type="ECO:0000256" key="10">
    <source>
        <dbReference type="PROSITE-ProRule" id="PRU00282"/>
    </source>
</evidence>
<sequence>MPSIPIGRENTTSHGDAPLTQSRETGDVNPESRQGDPIVNRTKGSSFAKSWSHMVAGGIGGMTAATLTAPLDVLKTRLQSDFYQAQVAASRASLAAPMNPLRTAAFHFNETVSILGTVYRLEGPRALFKGLGPNLVGVIPARSINFYTYGNGKRLISDYLNNGRDSAWVHLSAAALAGVTTSTATNPIWLVKTRLQLDKNIALASGGAAKRRYKNSLDCIRQVLRDEGIRGLYKGMSASYLGVVESTMHWMLYEQLKRSLAHREERIALSGRPKGWWDHTVDWTGKVGAAGFSKLIAAVLTYPHEVARTRLRQAPMADGRPKYIGLVQCFKLVFKEEGMLGLYGGMTPHLLRTVPSAAIMFGMYEGILRLLNTPA</sequence>
<reference evidence="13" key="2">
    <citation type="submission" date="2023-05" db="EMBL/GenBank/DDBJ databases">
        <authorList>
            <consortium name="Lawrence Berkeley National Laboratory"/>
            <person name="Steindorff A."/>
            <person name="Hensen N."/>
            <person name="Bonometti L."/>
            <person name="Westerberg I."/>
            <person name="Brannstrom I.O."/>
            <person name="Guillou S."/>
            <person name="Cros-Aarteil S."/>
            <person name="Calhoun S."/>
            <person name="Haridas S."/>
            <person name="Kuo A."/>
            <person name="Mondo S."/>
            <person name="Pangilinan J."/>
            <person name="Riley R."/>
            <person name="Labutti K."/>
            <person name="Andreopoulos B."/>
            <person name="Lipzen A."/>
            <person name="Chen C."/>
            <person name="Yanf M."/>
            <person name="Daum C."/>
            <person name="Ng V."/>
            <person name="Clum A."/>
            <person name="Ohm R."/>
            <person name="Martin F."/>
            <person name="Silar P."/>
            <person name="Natvig D."/>
            <person name="Lalanne C."/>
            <person name="Gautier V."/>
            <person name="Ament-Velasquez S.L."/>
            <person name="Kruys A."/>
            <person name="Hutchinson M.I."/>
            <person name="Powell A.J."/>
            <person name="Barry K."/>
            <person name="Miller A.N."/>
            <person name="Grigoriev I.V."/>
            <person name="Debuchy R."/>
            <person name="Gladieux P."/>
            <person name="Thoren M.H."/>
            <person name="Johannesson H."/>
        </authorList>
    </citation>
    <scope>NUCLEOTIDE SEQUENCE</scope>
    <source>
        <strain evidence="13">CBS 103.79</strain>
    </source>
</reference>
<dbReference type="GO" id="GO:0015218">
    <property type="term" value="F:pyrimidine nucleotide transmembrane transporter activity"/>
    <property type="evidence" value="ECO:0007669"/>
    <property type="project" value="InterPro"/>
</dbReference>
<keyword evidence="2 11" id="KW-0813">Transport</keyword>
<dbReference type="Proteomes" id="UP001303889">
    <property type="component" value="Unassembled WGS sequence"/>
</dbReference>
<feature type="region of interest" description="Disordered" evidence="12">
    <location>
        <begin position="1"/>
        <end position="44"/>
    </location>
</feature>
<keyword evidence="14" id="KW-1185">Reference proteome</keyword>
<dbReference type="FunFam" id="1.50.40.10:FF:000088">
    <property type="entry name" value="Mitochondrial carrier protein RIM2"/>
    <property type="match status" value="1"/>
</dbReference>
<dbReference type="InterPro" id="IPR049562">
    <property type="entry name" value="SLC25A33/36-like"/>
</dbReference>
<evidence type="ECO:0000313" key="13">
    <source>
        <dbReference type="EMBL" id="KAK3905537.1"/>
    </source>
</evidence>
<comment type="caution">
    <text evidence="13">The sequence shown here is derived from an EMBL/GenBank/DDBJ whole genome shotgun (WGS) entry which is preliminary data.</text>
</comment>
<dbReference type="PANTHER" id="PTHR45829:SF4">
    <property type="entry name" value="MITOCHONDRIAL CARRIER PROTEIN RIM2"/>
    <property type="match status" value="1"/>
</dbReference>
<evidence type="ECO:0000256" key="9">
    <source>
        <dbReference type="ARBA" id="ARBA00093195"/>
    </source>
</evidence>
<keyword evidence="4" id="KW-0677">Repeat</keyword>
<evidence type="ECO:0000256" key="8">
    <source>
        <dbReference type="ARBA" id="ARBA00023136"/>
    </source>
</evidence>
<gene>
    <name evidence="13" type="ORF">C8A05DRAFT_30654</name>
</gene>
<dbReference type="InterPro" id="IPR023395">
    <property type="entry name" value="MCP_dom_sf"/>
</dbReference>
<keyword evidence="8 10" id="KW-0472">Membrane</keyword>
<dbReference type="PANTHER" id="PTHR45829">
    <property type="entry name" value="MITOCHONDRIAL CARRIER PROTEIN RIM2"/>
    <property type="match status" value="1"/>
</dbReference>
<dbReference type="GO" id="GO:1990519">
    <property type="term" value="P:pyrimidine nucleotide import into mitochondrion"/>
    <property type="evidence" value="ECO:0007669"/>
    <property type="project" value="TreeGrafter"/>
</dbReference>
<dbReference type="InterPro" id="IPR002067">
    <property type="entry name" value="MCP"/>
</dbReference>
<dbReference type="SUPFAM" id="SSF103506">
    <property type="entry name" value="Mitochondrial carrier"/>
    <property type="match status" value="1"/>
</dbReference>
<dbReference type="PRINTS" id="PR00926">
    <property type="entry name" value="MITOCARRIER"/>
</dbReference>
<evidence type="ECO:0000256" key="6">
    <source>
        <dbReference type="ARBA" id="ARBA00022989"/>
    </source>
</evidence>
<feature type="compositionally biased region" description="Polar residues" evidence="12">
    <location>
        <begin position="9"/>
        <end position="23"/>
    </location>
</feature>
<evidence type="ECO:0000256" key="12">
    <source>
        <dbReference type="SAM" id="MobiDB-lite"/>
    </source>
</evidence>
<name>A0AAN6RW15_9PEZI</name>
<feature type="repeat" description="Solcar" evidence="10">
    <location>
        <begin position="281"/>
        <end position="370"/>
    </location>
</feature>
<proteinExistence type="inferred from homology"/>
<dbReference type="InterPro" id="IPR018108">
    <property type="entry name" value="MCP_transmembrane"/>
</dbReference>
<comment type="subcellular location">
    <subcellularLocation>
        <location evidence="1">Mitochondrion inner membrane</location>
        <topology evidence="1">Multi-pass membrane protein</topology>
    </subcellularLocation>
</comment>
<evidence type="ECO:0000256" key="7">
    <source>
        <dbReference type="ARBA" id="ARBA00023128"/>
    </source>
</evidence>
<dbReference type="AlphaFoldDB" id="A0AAN6RW15"/>
<evidence type="ECO:0000256" key="2">
    <source>
        <dbReference type="ARBA" id="ARBA00022448"/>
    </source>
</evidence>
<dbReference type="GO" id="GO:0005743">
    <property type="term" value="C:mitochondrial inner membrane"/>
    <property type="evidence" value="ECO:0007669"/>
    <property type="project" value="UniProtKB-SubCell"/>
</dbReference>
<evidence type="ECO:0000256" key="11">
    <source>
        <dbReference type="RuleBase" id="RU000488"/>
    </source>
</evidence>
<keyword evidence="6" id="KW-1133">Transmembrane helix</keyword>
<evidence type="ECO:0000256" key="3">
    <source>
        <dbReference type="ARBA" id="ARBA00022692"/>
    </source>
</evidence>
<evidence type="ECO:0000256" key="1">
    <source>
        <dbReference type="ARBA" id="ARBA00004448"/>
    </source>
</evidence>
<keyword evidence="7" id="KW-0496">Mitochondrion</keyword>
<evidence type="ECO:0000256" key="5">
    <source>
        <dbReference type="ARBA" id="ARBA00022792"/>
    </source>
</evidence>
<evidence type="ECO:0000313" key="14">
    <source>
        <dbReference type="Proteomes" id="UP001303889"/>
    </source>
</evidence>
<dbReference type="PROSITE" id="PS50920">
    <property type="entry name" value="SOLCAR"/>
    <property type="match status" value="3"/>
</dbReference>
<dbReference type="Pfam" id="PF00153">
    <property type="entry name" value="Mito_carr"/>
    <property type="match status" value="3"/>
</dbReference>
<dbReference type="Gene3D" id="1.50.40.10">
    <property type="entry name" value="Mitochondrial carrier domain"/>
    <property type="match status" value="2"/>
</dbReference>
<feature type="repeat" description="Solcar" evidence="10">
    <location>
        <begin position="165"/>
        <end position="259"/>
    </location>
</feature>
<comment type="catalytic activity">
    <reaction evidence="9">
        <text>5-methyl-UTP(out) + UTP(in) = 5-methyl-UTP(in) + UTP(out)</text>
        <dbReference type="Rhea" id="RHEA:73523"/>
        <dbReference type="ChEBI" id="CHEBI:46398"/>
        <dbReference type="ChEBI" id="CHEBI:63527"/>
    </reaction>
</comment>
<reference evidence="13" key="1">
    <citation type="journal article" date="2023" name="Mol. Phylogenet. Evol.">
        <title>Genome-scale phylogeny and comparative genomics of the fungal order Sordariales.</title>
        <authorList>
            <person name="Hensen N."/>
            <person name="Bonometti L."/>
            <person name="Westerberg I."/>
            <person name="Brannstrom I.O."/>
            <person name="Guillou S."/>
            <person name="Cros-Aarteil S."/>
            <person name="Calhoun S."/>
            <person name="Haridas S."/>
            <person name="Kuo A."/>
            <person name="Mondo S."/>
            <person name="Pangilinan J."/>
            <person name="Riley R."/>
            <person name="LaButti K."/>
            <person name="Andreopoulos B."/>
            <person name="Lipzen A."/>
            <person name="Chen C."/>
            <person name="Yan M."/>
            <person name="Daum C."/>
            <person name="Ng V."/>
            <person name="Clum A."/>
            <person name="Steindorff A."/>
            <person name="Ohm R.A."/>
            <person name="Martin F."/>
            <person name="Silar P."/>
            <person name="Natvig D.O."/>
            <person name="Lalanne C."/>
            <person name="Gautier V."/>
            <person name="Ament-Velasquez S.L."/>
            <person name="Kruys A."/>
            <person name="Hutchinson M.I."/>
            <person name="Powell A.J."/>
            <person name="Barry K."/>
            <person name="Miller A.N."/>
            <person name="Grigoriev I.V."/>
            <person name="Debuchy R."/>
            <person name="Gladieux P."/>
            <person name="Hiltunen Thoren M."/>
            <person name="Johannesson H."/>
        </authorList>
    </citation>
    <scope>NUCLEOTIDE SEQUENCE</scope>
    <source>
        <strain evidence="13">CBS 103.79</strain>
    </source>
</reference>
<dbReference type="EMBL" id="MU855355">
    <property type="protein sequence ID" value="KAK3905537.1"/>
    <property type="molecule type" value="Genomic_DNA"/>
</dbReference>
<keyword evidence="3 10" id="KW-0812">Transmembrane</keyword>
<keyword evidence="5" id="KW-0999">Mitochondrion inner membrane</keyword>
<evidence type="ECO:0000256" key="4">
    <source>
        <dbReference type="ARBA" id="ARBA00022737"/>
    </source>
</evidence>
<protein>
    <recommendedName>
        <fullName evidence="15">Mitochondrial carrier protein RIM2</fullName>
    </recommendedName>
</protein>
<accession>A0AAN6RW15</accession>
<evidence type="ECO:0008006" key="15">
    <source>
        <dbReference type="Google" id="ProtNLM"/>
    </source>
</evidence>
<comment type="similarity">
    <text evidence="11">Belongs to the mitochondrial carrier (TC 2.A.29) family.</text>
</comment>
<organism evidence="13 14">
    <name type="scientific">Staphylotrichum tortipilum</name>
    <dbReference type="NCBI Taxonomy" id="2831512"/>
    <lineage>
        <taxon>Eukaryota</taxon>
        <taxon>Fungi</taxon>
        <taxon>Dikarya</taxon>
        <taxon>Ascomycota</taxon>
        <taxon>Pezizomycotina</taxon>
        <taxon>Sordariomycetes</taxon>
        <taxon>Sordariomycetidae</taxon>
        <taxon>Sordariales</taxon>
        <taxon>Chaetomiaceae</taxon>
        <taxon>Staphylotrichum</taxon>
    </lineage>
</organism>